<reference evidence="10 11" key="1">
    <citation type="journal article" date="1994" name="Int. J. Syst. Bacteriol.">
        <title>Phylogenetic positions of novel aerobic, bacteriochlorophyll a-containing bacteria and description of Roseococcus thiosulfatophilus gen. nov., sp. nov., Erythromicrobium ramosum gen. nov., sp. nov., and Erythrobacter litoralis sp. nov.</title>
        <authorList>
            <person name="Yurkov V."/>
            <person name="Stackebrandt E."/>
            <person name="Holmes A."/>
            <person name="Fuerst J.A."/>
            <person name="Hugenholtz P."/>
            <person name="Golecki J."/>
            <person name="Gad'on N."/>
            <person name="Gorlenko V.M."/>
            <person name="Kompantseva E.I."/>
            <person name="Drews G."/>
        </authorList>
    </citation>
    <scope>NUCLEOTIDE SEQUENCE [LARGE SCALE GENOMIC DNA]</scope>
    <source>
        <strain evidence="10 11">KR-99</strain>
    </source>
</reference>
<feature type="binding site" evidence="8">
    <location>
        <position position="68"/>
    </location>
    <ligand>
        <name>GTP</name>
        <dbReference type="ChEBI" id="CHEBI:37565"/>
    </ligand>
</feature>
<comment type="cofactor">
    <cofactor evidence="8">
        <name>Mg(2+)</name>
        <dbReference type="ChEBI" id="CHEBI:18420"/>
    </cofactor>
</comment>
<feature type="binding site" evidence="8">
    <location>
        <begin position="13"/>
        <end position="15"/>
    </location>
    <ligand>
        <name>GTP</name>
        <dbReference type="ChEBI" id="CHEBI:37565"/>
    </ligand>
</feature>
<comment type="subunit">
    <text evidence="8">Monomer.</text>
</comment>
<dbReference type="EC" id="2.7.7.77" evidence="8"/>
<dbReference type="PANTHER" id="PTHR19136:SF81">
    <property type="entry name" value="MOLYBDENUM COFACTOR GUANYLYLTRANSFERASE"/>
    <property type="match status" value="1"/>
</dbReference>
<name>A0A7V8UAW0_9SPHN</name>
<evidence type="ECO:0000256" key="7">
    <source>
        <dbReference type="ARBA" id="ARBA00023150"/>
    </source>
</evidence>
<dbReference type="GO" id="GO:0046872">
    <property type="term" value="F:metal ion binding"/>
    <property type="evidence" value="ECO:0007669"/>
    <property type="project" value="UniProtKB-KW"/>
</dbReference>
<dbReference type="Pfam" id="PF12804">
    <property type="entry name" value="NTP_transf_3"/>
    <property type="match status" value="1"/>
</dbReference>
<evidence type="ECO:0000256" key="8">
    <source>
        <dbReference type="HAMAP-Rule" id="MF_00316"/>
    </source>
</evidence>
<comment type="similarity">
    <text evidence="8">Belongs to the MobA family.</text>
</comment>
<dbReference type="RefSeq" id="WP_181268549.1">
    <property type="nucleotide sequence ID" value="NZ_BAAAGB010000002.1"/>
</dbReference>
<protein>
    <recommendedName>
        <fullName evidence="8">Molybdenum cofactor guanylyltransferase</fullName>
        <shortName evidence="8">MoCo guanylyltransferase</shortName>
        <ecNumber evidence="8">2.7.7.77</ecNumber>
    </recommendedName>
    <alternativeName>
        <fullName evidence="8">GTP:molybdopterin guanylyltransferase</fullName>
    </alternativeName>
    <alternativeName>
        <fullName evidence="8">Mo-MPT guanylyltransferase</fullName>
    </alternativeName>
    <alternativeName>
        <fullName evidence="8">Molybdopterin guanylyltransferase</fullName>
    </alternativeName>
    <alternativeName>
        <fullName evidence="8">Molybdopterin-guanine dinucleotide synthase</fullName>
        <shortName evidence="8">MGD synthase</shortName>
    </alternativeName>
</protein>
<sequence>MPEPLQDPVIVLLAGGQSRRMQGQDKALAEIDGQRMIDRVLARLARQAGTLWLSAAHDYATGLAVIRDEARAPAGPVGAIRSIASALRARGGDAFVTCPVDAPFVPDDLAARLMVEAPLAMAEADGALQPVFALWSARAVLQALPPDRCQERWSLQRLGEAIGMRAVCFPDAGALMNVNTPQDLEIARRHALDTRGKRLGEAGSTRYSA</sequence>
<evidence type="ECO:0000256" key="6">
    <source>
        <dbReference type="ARBA" id="ARBA00023134"/>
    </source>
</evidence>
<keyword evidence="3 8" id="KW-0479">Metal-binding</keyword>
<gene>
    <name evidence="8" type="primary">mobA</name>
    <name evidence="10" type="ORF">FG486_17690</name>
</gene>
<keyword evidence="7 8" id="KW-0501">Molybdenum cofactor biosynthesis</keyword>
<comment type="catalytic activity">
    <reaction evidence="8">
        <text>Mo-molybdopterin + GTP + H(+) = Mo-molybdopterin guanine dinucleotide + diphosphate</text>
        <dbReference type="Rhea" id="RHEA:34243"/>
        <dbReference type="ChEBI" id="CHEBI:15378"/>
        <dbReference type="ChEBI" id="CHEBI:33019"/>
        <dbReference type="ChEBI" id="CHEBI:37565"/>
        <dbReference type="ChEBI" id="CHEBI:71302"/>
        <dbReference type="ChEBI" id="CHEBI:71310"/>
        <dbReference type="EC" id="2.7.7.77"/>
    </reaction>
</comment>
<evidence type="ECO:0000259" key="9">
    <source>
        <dbReference type="Pfam" id="PF12804"/>
    </source>
</evidence>
<evidence type="ECO:0000313" key="10">
    <source>
        <dbReference type="EMBL" id="MBA1376178.1"/>
    </source>
</evidence>
<feature type="domain" description="MobA-like NTP transferase" evidence="9">
    <location>
        <begin position="11"/>
        <end position="153"/>
    </location>
</feature>
<keyword evidence="11" id="KW-1185">Reference proteome</keyword>
<dbReference type="Proteomes" id="UP000589292">
    <property type="component" value="Unassembled WGS sequence"/>
</dbReference>
<dbReference type="SUPFAM" id="SSF53448">
    <property type="entry name" value="Nucleotide-diphospho-sugar transferases"/>
    <property type="match status" value="1"/>
</dbReference>
<keyword evidence="10" id="KW-0548">Nucleotidyltransferase</keyword>
<evidence type="ECO:0000256" key="4">
    <source>
        <dbReference type="ARBA" id="ARBA00022741"/>
    </source>
</evidence>
<organism evidence="10 11">
    <name type="scientific">Sphingomonas ursincola</name>
    <dbReference type="NCBI Taxonomy" id="56361"/>
    <lineage>
        <taxon>Bacteria</taxon>
        <taxon>Pseudomonadati</taxon>
        <taxon>Pseudomonadota</taxon>
        <taxon>Alphaproteobacteria</taxon>
        <taxon>Sphingomonadales</taxon>
        <taxon>Sphingomonadaceae</taxon>
        <taxon>Sphingomonas</taxon>
    </lineage>
</organism>
<keyword evidence="4 8" id="KW-0547">Nucleotide-binding</keyword>
<dbReference type="GO" id="GO:0006777">
    <property type="term" value="P:Mo-molybdopterin cofactor biosynthetic process"/>
    <property type="evidence" value="ECO:0007669"/>
    <property type="project" value="UniProtKB-KW"/>
</dbReference>
<dbReference type="Gene3D" id="3.90.550.10">
    <property type="entry name" value="Spore Coat Polysaccharide Biosynthesis Protein SpsA, Chain A"/>
    <property type="match status" value="1"/>
</dbReference>
<evidence type="ECO:0000313" key="11">
    <source>
        <dbReference type="Proteomes" id="UP000589292"/>
    </source>
</evidence>
<evidence type="ECO:0000256" key="3">
    <source>
        <dbReference type="ARBA" id="ARBA00022723"/>
    </source>
</evidence>
<feature type="binding site" evidence="8">
    <location>
        <position position="101"/>
    </location>
    <ligand>
        <name>Mg(2+)</name>
        <dbReference type="ChEBI" id="CHEBI:18420"/>
    </ligand>
</feature>
<evidence type="ECO:0000256" key="2">
    <source>
        <dbReference type="ARBA" id="ARBA00022679"/>
    </source>
</evidence>
<feature type="binding site" evidence="8">
    <location>
        <position position="26"/>
    </location>
    <ligand>
        <name>GTP</name>
        <dbReference type="ChEBI" id="CHEBI:37565"/>
    </ligand>
</feature>
<comment type="domain">
    <text evidence="8">The N-terminal domain determines nucleotide recognition and specific binding, while the C-terminal domain determines the specific binding to the target protein.</text>
</comment>
<dbReference type="GO" id="GO:0061603">
    <property type="term" value="F:molybdenum cofactor guanylyltransferase activity"/>
    <property type="evidence" value="ECO:0007669"/>
    <property type="project" value="UniProtKB-EC"/>
</dbReference>
<dbReference type="CDD" id="cd02503">
    <property type="entry name" value="MobA"/>
    <property type="match status" value="1"/>
</dbReference>
<dbReference type="AlphaFoldDB" id="A0A7V8UAW0"/>
<dbReference type="PANTHER" id="PTHR19136">
    <property type="entry name" value="MOLYBDENUM COFACTOR GUANYLYLTRANSFERASE"/>
    <property type="match status" value="1"/>
</dbReference>
<feature type="binding site" evidence="8">
    <location>
        <position position="101"/>
    </location>
    <ligand>
        <name>GTP</name>
        <dbReference type="ChEBI" id="CHEBI:37565"/>
    </ligand>
</feature>
<keyword evidence="5 8" id="KW-0460">Magnesium</keyword>
<dbReference type="InterPro" id="IPR025877">
    <property type="entry name" value="MobA-like_NTP_Trfase"/>
</dbReference>
<keyword evidence="2 8" id="KW-0808">Transferase</keyword>
<comment type="caution">
    <text evidence="10">The sequence shown here is derived from an EMBL/GenBank/DDBJ whole genome shotgun (WGS) entry which is preliminary data.</text>
</comment>
<keyword evidence="1 8" id="KW-0963">Cytoplasm</keyword>
<keyword evidence="6 8" id="KW-0342">GTP-binding</keyword>
<comment type="function">
    <text evidence="8">Transfers a GMP moiety from GTP to Mo-molybdopterin (Mo-MPT) cofactor (Moco or molybdenum cofactor) to form Mo-molybdopterin guanine dinucleotide (Mo-MGD) cofactor.</text>
</comment>
<dbReference type="InterPro" id="IPR013482">
    <property type="entry name" value="Molybde_CF_guanTrfase"/>
</dbReference>
<dbReference type="HAMAP" id="MF_00316">
    <property type="entry name" value="MobA"/>
    <property type="match status" value="1"/>
</dbReference>
<accession>A0A7V8UAW0</accession>
<comment type="caution">
    <text evidence="8">Lacks conserved residue(s) required for the propagation of feature annotation.</text>
</comment>
<dbReference type="GO" id="GO:0005525">
    <property type="term" value="F:GTP binding"/>
    <property type="evidence" value="ECO:0007669"/>
    <property type="project" value="UniProtKB-UniRule"/>
</dbReference>
<dbReference type="EMBL" id="VDES01000005">
    <property type="protein sequence ID" value="MBA1376178.1"/>
    <property type="molecule type" value="Genomic_DNA"/>
</dbReference>
<evidence type="ECO:0000256" key="1">
    <source>
        <dbReference type="ARBA" id="ARBA00022490"/>
    </source>
</evidence>
<dbReference type="GO" id="GO:0005737">
    <property type="term" value="C:cytoplasm"/>
    <property type="evidence" value="ECO:0007669"/>
    <property type="project" value="UniProtKB-SubCell"/>
</dbReference>
<comment type="subcellular location">
    <subcellularLocation>
        <location evidence="8">Cytoplasm</location>
    </subcellularLocation>
</comment>
<evidence type="ECO:0000256" key="5">
    <source>
        <dbReference type="ARBA" id="ARBA00022842"/>
    </source>
</evidence>
<dbReference type="InterPro" id="IPR029044">
    <property type="entry name" value="Nucleotide-diphossugar_trans"/>
</dbReference>
<proteinExistence type="inferred from homology"/>